<dbReference type="Gene3D" id="3.40.50.2000">
    <property type="entry name" value="Glycogen Phosphorylase B"/>
    <property type="match status" value="2"/>
</dbReference>
<dbReference type="Proteomes" id="UP000625631">
    <property type="component" value="Unassembled WGS sequence"/>
</dbReference>
<feature type="domain" description="Glycosyltransferase subfamily 4-like N-terminal" evidence="1">
    <location>
        <begin position="29"/>
        <end position="179"/>
    </location>
</feature>
<name>A0ABS0Q2U4_9BACT</name>
<organism evidence="2 3">
    <name type="scientific">Hymenobacter negativus</name>
    <dbReference type="NCBI Taxonomy" id="2795026"/>
    <lineage>
        <taxon>Bacteria</taxon>
        <taxon>Pseudomonadati</taxon>
        <taxon>Bacteroidota</taxon>
        <taxon>Cytophagia</taxon>
        <taxon>Cytophagales</taxon>
        <taxon>Hymenobacteraceae</taxon>
        <taxon>Hymenobacter</taxon>
    </lineage>
</organism>
<comment type="caution">
    <text evidence="2">The sequence shown here is derived from an EMBL/GenBank/DDBJ whole genome shotgun (WGS) entry which is preliminary data.</text>
</comment>
<evidence type="ECO:0000313" key="2">
    <source>
        <dbReference type="EMBL" id="MBH8556970.1"/>
    </source>
</evidence>
<dbReference type="SUPFAM" id="SSF53756">
    <property type="entry name" value="UDP-Glycosyltransferase/glycogen phosphorylase"/>
    <property type="match status" value="1"/>
</dbReference>
<keyword evidence="3" id="KW-1185">Reference proteome</keyword>
<dbReference type="Pfam" id="PF13579">
    <property type="entry name" value="Glyco_trans_4_4"/>
    <property type="match status" value="1"/>
</dbReference>
<proteinExistence type="predicted"/>
<sequence>MVLLASVLKPVDDTRMRGKFAETLAGRPQVQVHVAGRGTARLSVSPTVGGISQHGIFKGSRLSLERLAAQWRYGLLLHRLKPDLIIVHAPELLPLTLLWQAMGRGGQFVYDIRENYALNVSTQHVYQGLTRRWLAAGLRWVEARAARRAAAVILAEASYAAELPFLNELPSERVVVLENKYQPHSDETLRQQPIKLPPSTEPLRLLYSGTISELNGVWEAISLAHQLRAAWPGGAWLTIIGFCQQPELLPKLELEAVAHADWLTLIGGVEPVPHAEIVAEIGRSHLGLLPYRPHPSTERCRPTKLFEYLAHGLPVLASPNPLWQEVLDAHGAGLAVDFSQPADGPALVARLQNQRFYPNGVPTDVLWASEGKKLWHLLDSVI</sequence>
<evidence type="ECO:0000313" key="3">
    <source>
        <dbReference type="Proteomes" id="UP000625631"/>
    </source>
</evidence>
<evidence type="ECO:0000259" key="1">
    <source>
        <dbReference type="Pfam" id="PF13579"/>
    </source>
</evidence>
<protein>
    <submittedName>
        <fullName evidence="2">Glycosyltransferase</fullName>
    </submittedName>
</protein>
<gene>
    <name evidence="2" type="ORF">I7X13_02855</name>
</gene>
<dbReference type="EMBL" id="JAEDAE010000001">
    <property type="protein sequence ID" value="MBH8556970.1"/>
    <property type="molecule type" value="Genomic_DNA"/>
</dbReference>
<reference evidence="2 3" key="1">
    <citation type="submission" date="2020-12" db="EMBL/GenBank/DDBJ databases">
        <title>Hymenobacter sp.</title>
        <authorList>
            <person name="Kim M.K."/>
        </authorList>
    </citation>
    <scope>NUCLEOTIDE SEQUENCE [LARGE SCALE GENOMIC DNA]</scope>
    <source>
        <strain evidence="2 3">BT442</strain>
    </source>
</reference>
<dbReference type="RefSeq" id="WP_198074266.1">
    <property type="nucleotide sequence ID" value="NZ_JAEDAE010000001.1"/>
</dbReference>
<accession>A0ABS0Q2U4</accession>
<dbReference type="InterPro" id="IPR028098">
    <property type="entry name" value="Glyco_trans_4-like_N"/>
</dbReference>